<evidence type="ECO:0000259" key="8">
    <source>
        <dbReference type="Pfam" id="PF04101"/>
    </source>
</evidence>
<dbReference type="Pfam" id="PF04101">
    <property type="entry name" value="Glyco_tran_28_C"/>
    <property type="match status" value="1"/>
</dbReference>
<comment type="subunit">
    <text evidence="1 7">Heterodimer with ALG14 to form a functional enzyme.</text>
</comment>
<evidence type="ECO:0000256" key="7">
    <source>
        <dbReference type="RuleBase" id="RU362128"/>
    </source>
</evidence>
<dbReference type="Gene3D" id="3.40.50.2000">
    <property type="entry name" value="Glycogen Phosphorylase B"/>
    <property type="match status" value="1"/>
</dbReference>
<evidence type="ECO:0000256" key="4">
    <source>
        <dbReference type="ARBA" id="ARBA00024804"/>
    </source>
</evidence>
<protein>
    <recommendedName>
        <fullName evidence="3 7">UDP-N-acetylglucosamine transferase subunit ALG13</fullName>
        <ecNumber evidence="2 7">2.4.1.141</ecNumber>
    </recommendedName>
    <alternativeName>
        <fullName evidence="5 7">Asparagine-linked glycosylation protein 13</fullName>
    </alternativeName>
</protein>
<reference evidence="9" key="1">
    <citation type="submission" date="2022-11" db="EMBL/GenBank/DDBJ databases">
        <authorList>
            <person name="Petersen C."/>
        </authorList>
    </citation>
    <scope>NUCLEOTIDE SEQUENCE</scope>
    <source>
        <strain evidence="9">IBT 30761</strain>
    </source>
</reference>
<dbReference type="AlphaFoldDB" id="A0A9W9JVE6"/>
<comment type="catalytic activity">
    <reaction evidence="6">
        <text>an N-acetyl-alpha-D-glucosaminyl-diphospho-di-trans,poly-cis-dolichol + UDP-N-acetyl-alpha-D-glucosamine = an N,N'-diacetylchitobiosyl-diphospho-di-trans,poly-cis-dolichol + UDP + H(+)</text>
        <dbReference type="Rhea" id="RHEA:23380"/>
        <dbReference type="Rhea" id="RHEA-COMP:19507"/>
        <dbReference type="Rhea" id="RHEA-COMP:19510"/>
        <dbReference type="ChEBI" id="CHEBI:15378"/>
        <dbReference type="ChEBI" id="CHEBI:57269"/>
        <dbReference type="ChEBI" id="CHEBI:57705"/>
        <dbReference type="ChEBI" id="CHEBI:58223"/>
        <dbReference type="ChEBI" id="CHEBI:58427"/>
        <dbReference type="EC" id="2.4.1.141"/>
    </reaction>
</comment>
<dbReference type="GO" id="GO:0004577">
    <property type="term" value="F:N-acetylglucosaminyldiphosphodolichol N-acetylglucosaminyltransferase activity"/>
    <property type="evidence" value="ECO:0007669"/>
    <property type="project" value="UniProtKB-EC"/>
</dbReference>
<keyword evidence="7" id="KW-0256">Endoplasmic reticulum</keyword>
<dbReference type="PANTHER" id="PTHR47043">
    <property type="entry name" value="UDP-N-ACETYLGLUCOSAMINE TRANSFERASE SUBUNIT ALG13"/>
    <property type="match status" value="1"/>
</dbReference>
<evidence type="ECO:0000313" key="9">
    <source>
        <dbReference type="EMBL" id="KAJ5082801.1"/>
    </source>
</evidence>
<dbReference type="OrthoDB" id="20273at2759"/>
<reference evidence="9" key="2">
    <citation type="journal article" date="2023" name="IMA Fungus">
        <title>Comparative genomic study of the Penicillium genus elucidates a diverse pangenome and 15 lateral gene transfer events.</title>
        <authorList>
            <person name="Petersen C."/>
            <person name="Sorensen T."/>
            <person name="Nielsen M.R."/>
            <person name="Sondergaard T.E."/>
            <person name="Sorensen J.L."/>
            <person name="Fitzpatrick D.A."/>
            <person name="Frisvad J.C."/>
            <person name="Nielsen K.L."/>
        </authorList>
    </citation>
    <scope>NUCLEOTIDE SEQUENCE</scope>
    <source>
        <strain evidence="9">IBT 30761</strain>
    </source>
</reference>
<proteinExistence type="inferred from homology"/>
<feature type="domain" description="Glycosyl transferase family 28 C-terminal" evidence="8">
    <location>
        <begin position="7"/>
        <end position="161"/>
    </location>
</feature>
<keyword evidence="10" id="KW-1185">Reference proteome</keyword>
<dbReference type="EC" id="2.4.1.141" evidence="2 7"/>
<dbReference type="Proteomes" id="UP001149074">
    <property type="component" value="Unassembled WGS sequence"/>
</dbReference>
<sequence length="190" mass="21266">MILKKLCFVSVGATASFEKLIRQVLNEAFLAKLAQHKFTHLLIQYGKDGEALWNEFVNDFPEEHLHGVRVGGFDFKPELWPCMHMATKTMTQDLGIVISHAGTGTILEALRLALPLIIVPNADLAGNHQVDLAAQMQDMKYAIHADVDNLLEALDKAEAQRSERPSRVSRPYGHEDTVVDPMADQLYFVD</sequence>
<gene>
    <name evidence="7" type="primary">ALG13</name>
    <name evidence="9" type="ORF">N7532_011844</name>
</gene>
<evidence type="ECO:0000256" key="5">
    <source>
        <dbReference type="ARBA" id="ARBA00032061"/>
    </source>
</evidence>
<comment type="subcellular location">
    <subcellularLocation>
        <location evidence="7">Endoplasmic reticulum</location>
    </subcellularLocation>
</comment>
<evidence type="ECO:0000256" key="6">
    <source>
        <dbReference type="ARBA" id="ARBA00048184"/>
    </source>
</evidence>
<evidence type="ECO:0000313" key="10">
    <source>
        <dbReference type="Proteomes" id="UP001149074"/>
    </source>
</evidence>
<dbReference type="PANTHER" id="PTHR47043:SF1">
    <property type="entry name" value="UDP-N-ACETYLGLUCOSAMINE TRANSFERASE SUBUNIT ALG13"/>
    <property type="match status" value="1"/>
</dbReference>
<dbReference type="GO" id="GO:0043541">
    <property type="term" value="C:UDP-N-acetylglucosamine transferase complex"/>
    <property type="evidence" value="ECO:0007669"/>
    <property type="project" value="TreeGrafter"/>
</dbReference>
<dbReference type="SUPFAM" id="SSF53756">
    <property type="entry name" value="UDP-Glycosyltransferase/glycogen phosphorylase"/>
    <property type="match status" value="1"/>
</dbReference>
<dbReference type="InterPro" id="IPR007235">
    <property type="entry name" value="Glyco_trans_28_C"/>
</dbReference>
<comment type="function">
    <text evidence="4 7">Involved in protein N-glycosylation. Essential for the second step of the dolichol-linked oligosaccharide pathway.</text>
</comment>
<evidence type="ECO:0000256" key="3">
    <source>
        <dbReference type="ARBA" id="ARBA00017468"/>
    </source>
</evidence>
<evidence type="ECO:0000256" key="1">
    <source>
        <dbReference type="ARBA" id="ARBA00011198"/>
    </source>
</evidence>
<dbReference type="EMBL" id="JAPQKI010000011">
    <property type="protein sequence ID" value="KAJ5082801.1"/>
    <property type="molecule type" value="Genomic_DNA"/>
</dbReference>
<comment type="caution">
    <text evidence="9">The sequence shown here is derived from an EMBL/GenBank/DDBJ whole genome shotgun (WGS) entry which is preliminary data.</text>
</comment>
<dbReference type="GO" id="GO:0006488">
    <property type="term" value="P:dolichol-linked oligosaccharide biosynthetic process"/>
    <property type="evidence" value="ECO:0007669"/>
    <property type="project" value="TreeGrafter"/>
</dbReference>
<name>A0A9W9JVE6_9EURO</name>
<comment type="similarity">
    <text evidence="7">Belongs to the glycosyltransferase 28 family.</text>
</comment>
<organism evidence="9 10">
    <name type="scientific">Penicillium argentinense</name>
    <dbReference type="NCBI Taxonomy" id="1131581"/>
    <lineage>
        <taxon>Eukaryota</taxon>
        <taxon>Fungi</taxon>
        <taxon>Dikarya</taxon>
        <taxon>Ascomycota</taxon>
        <taxon>Pezizomycotina</taxon>
        <taxon>Eurotiomycetes</taxon>
        <taxon>Eurotiomycetidae</taxon>
        <taxon>Eurotiales</taxon>
        <taxon>Aspergillaceae</taxon>
        <taxon>Penicillium</taxon>
    </lineage>
</organism>
<keyword evidence="7" id="KW-0328">Glycosyltransferase</keyword>
<accession>A0A9W9JVE6</accession>
<keyword evidence="7" id="KW-0808">Transferase</keyword>
<evidence type="ECO:0000256" key="2">
    <source>
        <dbReference type="ARBA" id="ARBA00012614"/>
    </source>
</evidence>
<dbReference type="InterPro" id="IPR052474">
    <property type="entry name" value="UDP-GlcNAc_transferase"/>
</dbReference>